<gene>
    <name evidence="5" type="ordered locus">MXAN_4517</name>
</gene>
<feature type="domain" description="HTH luxR-type" evidence="4">
    <location>
        <begin position="297"/>
        <end position="362"/>
    </location>
</feature>
<evidence type="ECO:0000313" key="6">
    <source>
        <dbReference type="Proteomes" id="UP000002402"/>
    </source>
</evidence>
<proteinExistence type="predicted"/>
<dbReference type="InterPro" id="IPR016032">
    <property type="entry name" value="Sig_transdc_resp-reg_C-effctor"/>
</dbReference>
<dbReference type="EnsemblBacteria" id="ABF92090">
    <property type="protein sequence ID" value="ABF92090"/>
    <property type="gene ID" value="MXAN_4517"/>
</dbReference>
<evidence type="ECO:0000256" key="3">
    <source>
        <dbReference type="ARBA" id="ARBA00023163"/>
    </source>
</evidence>
<dbReference type="InterPro" id="IPR036388">
    <property type="entry name" value="WH-like_DNA-bd_sf"/>
</dbReference>
<keyword evidence="2" id="KW-0238">DNA-binding</keyword>
<sequence>MVASIHFSSRERMLMRDVAVALNGSLHLSDMLGQARRLLTQLVPADYTGLCIVSRGRPSTYEWVEEAGAPNALLARYAELQPDDFVLKSVVRQRDTVLRDSEMLPRKELERSPLYLRSCELGLKLEQVLATLMTVQHGMYCGFTMYRDRRRPFSRKAQAALQLLSPSFAAAIYKSHHMDSLLTGERLLDAMSRRQGFQFLVVAPPAFETRRSERATALVEKWFTKDERTRAGLPKPMLEHIKTLSQVDILMRPREHRLIFPRDDENLVVIFIELPESDGPRQWAMLLHEVPKSIPLPEELAQYLSAREMQIAWGLLRNWSPELIAKEFNITLHTAKTHVRNIYKALNCDNRVDFLYQAARLLRPI</sequence>
<dbReference type="Pfam" id="PF00196">
    <property type="entry name" value="GerE"/>
    <property type="match status" value="1"/>
</dbReference>
<dbReference type="STRING" id="246197.MXAN_4517"/>
<dbReference type="PANTHER" id="PTHR44688">
    <property type="entry name" value="DNA-BINDING TRANSCRIPTIONAL ACTIVATOR DEVR_DOSR"/>
    <property type="match status" value="1"/>
</dbReference>
<evidence type="ECO:0000256" key="1">
    <source>
        <dbReference type="ARBA" id="ARBA00023015"/>
    </source>
</evidence>
<dbReference type="SUPFAM" id="SSF46894">
    <property type="entry name" value="C-terminal effector domain of the bipartite response regulators"/>
    <property type="match status" value="1"/>
</dbReference>
<reference evidence="5 6" key="1">
    <citation type="journal article" date="2006" name="Proc. Natl. Acad. Sci. U.S.A.">
        <title>Evolution of sensory complexity recorded in a myxobacterial genome.</title>
        <authorList>
            <person name="Goldman B.S."/>
            <person name="Nierman W.C."/>
            <person name="Kaiser D."/>
            <person name="Slater S.C."/>
            <person name="Durkin A.S."/>
            <person name="Eisen J.A."/>
            <person name="Ronning C.M."/>
            <person name="Barbazuk W.B."/>
            <person name="Blanchard M."/>
            <person name="Field C."/>
            <person name="Halling C."/>
            <person name="Hinkle G."/>
            <person name="Iartchuk O."/>
            <person name="Kim H.S."/>
            <person name="Mackenzie C."/>
            <person name="Madupu R."/>
            <person name="Miller N."/>
            <person name="Shvartsbeyn A."/>
            <person name="Sullivan S.A."/>
            <person name="Vaudin M."/>
            <person name="Wiegand R."/>
            <person name="Kaplan H.B."/>
        </authorList>
    </citation>
    <scope>NUCLEOTIDE SEQUENCE [LARGE SCALE GENOMIC DNA]</scope>
    <source>
        <strain evidence="6">DK1622</strain>
    </source>
</reference>
<dbReference type="SMART" id="SM00421">
    <property type="entry name" value="HTH_LUXR"/>
    <property type="match status" value="1"/>
</dbReference>
<dbReference type="EMBL" id="CP000113">
    <property type="protein sequence ID" value="ABF92090.1"/>
    <property type="molecule type" value="Genomic_DNA"/>
</dbReference>
<keyword evidence="6" id="KW-1185">Reference proteome</keyword>
<dbReference type="KEGG" id="mxa:MXAN_4517"/>
<dbReference type="Proteomes" id="UP000002402">
    <property type="component" value="Chromosome"/>
</dbReference>
<dbReference type="eggNOG" id="COG2771">
    <property type="taxonomic scope" value="Bacteria"/>
</dbReference>
<dbReference type="GO" id="GO:0003677">
    <property type="term" value="F:DNA binding"/>
    <property type="evidence" value="ECO:0007669"/>
    <property type="project" value="UniProtKB-KW"/>
</dbReference>
<dbReference type="PROSITE" id="PS50043">
    <property type="entry name" value="HTH_LUXR_2"/>
    <property type="match status" value="1"/>
</dbReference>
<keyword evidence="1" id="KW-0805">Transcription regulation</keyword>
<dbReference type="GO" id="GO:0006355">
    <property type="term" value="P:regulation of DNA-templated transcription"/>
    <property type="evidence" value="ECO:0007669"/>
    <property type="project" value="InterPro"/>
</dbReference>
<dbReference type="HOGENOM" id="CLU_066604_0_0_7"/>
<accession>Q1D3T8</accession>
<organism evidence="5 6">
    <name type="scientific">Myxococcus xanthus (strain DK1622)</name>
    <dbReference type="NCBI Taxonomy" id="246197"/>
    <lineage>
        <taxon>Bacteria</taxon>
        <taxon>Pseudomonadati</taxon>
        <taxon>Myxococcota</taxon>
        <taxon>Myxococcia</taxon>
        <taxon>Myxococcales</taxon>
        <taxon>Cystobacterineae</taxon>
        <taxon>Myxococcaceae</taxon>
        <taxon>Myxococcus</taxon>
    </lineage>
</organism>
<name>Q1D3T8_MYXXD</name>
<dbReference type="Gene3D" id="3.30.450.40">
    <property type="match status" value="1"/>
</dbReference>
<dbReference type="Gene3D" id="1.10.10.10">
    <property type="entry name" value="Winged helix-like DNA-binding domain superfamily/Winged helix DNA-binding domain"/>
    <property type="match status" value="1"/>
</dbReference>
<protein>
    <recommendedName>
        <fullName evidence="4">HTH luxR-type domain-containing protein</fullName>
    </recommendedName>
</protein>
<dbReference type="InterPro" id="IPR000792">
    <property type="entry name" value="Tscrpt_reg_LuxR_C"/>
</dbReference>
<evidence type="ECO:0000313" key="5">
    <source>
        <dbReference type="EMBL" id="ABF92090.1"/>
    </source>
</evidence>
<dbReference type="InterPro" id="IPR029016">
    <property type="entry name" value="GAF-like_dom_sf"/>
</dbReference>
<evidence type="ECO:0000259" key="4">
    <source>
        <dbReference type="PROSITE" id="PS50043"/>
    </source>
</evidence>
<keyword evidence="3" id="KW-0804">Transcription</keyword>
<dbReference type="AlphaFoldDB" id="Q1D3T8"/>
<evidence type="ECO:0000256" key="2">
    <source>
        <dbReference type="ARBA" id="ARBA00023125"/>
    </source>
</evidence>
<dbReference type="PANTHER" id="PTHR44688:SF25">
    <property type="entry name" value="HTH LUXR-TYPE DOMAIN-CONTAINING PROTEIN"/>
    <property type="match status" value="1"/>
</dbReference>